<dbReference type="AlphaFoldDB" id="A0A2P6RBI9"/>
<dbReference type="PANTHER" id="PTHR24299">
    <property type="entry name" value="CYTOCHROME P450 FAMILY 1"/>
    <property type="match status" value="1"/>
</dbReference>
<dbReference type="InterPro" id="IPR001128">
    <property type="entry name" value="Cyt_P450"/>
</dbReference>
<dbReference type="GO" id="GO:0016705">
    <property type="term" value="F:oxidoreductase activity, acting on paired donors, with incorporation or reduction of molecular oxygen"/>
    <property type="evidence" value="ECO:0007669"/>
    <property type="project" value="InterPro"/>
</dbReference>
<dbReference type="InterPro" id="IPR036396">
    <property type="entry name" value="Cyt_P450_sf"/>
</dbReference>
<accession>A0A2P6RBI9</accession>
<keyword evidence="1" id="KW-0560">Oxidoreductase</keyword>
<protein>
    <submittedName>
        <fullName evidence="1">Putative oxidoreductase</fullName>
        <ecNumber evidence="1">1.14.14.-</ecNumber>
    </submittedName>
</protein>
<dbReference type="EC" id="1.14.14.-" evidence="1"/>
<dbReference type="GO" id="GO:0020037">
    <property type="term" value="F:heme binding"/>
    <property type="evidence" value="ECO:0007669"/>
    <property type="project" value="InterPro"/>
</dbReference>
<gene>
    <name evidence="1" type="ORF">RchiOBHm_Chr3g0472231</name>
</gene>
<evidence type="ECO:0000313" key="2">
    <source>
        <dbReference type="Proteomes" id="UP000238479"/>
    </source>
</evidence>
<dbReference type="GO" id="GO:0004497">
    <property type="term" value="F:monooxygenase activity"/>
    <property type="evidence" value="ECO:0007669"/>
    <property type="project" value="InterPro"/>
</dbReference>
<proteinExistence type="predicted"/>
<dbReference type="EMBL" id="PDCK01000041">
    <property type="protein sequence ID" value="PRQ43794.1"/>
    <property type="molecule type" value="Genomic_DNA"/>
</dbReference>
<dbReference type="Gene3D" id="1.10.630.10">
    <property type="entry name" value="Cytochrome P450"/>
    <property type="match status" value="1"/>
</dbReference>
<dbReference type="Gramene" id="PRQ43794">
    <property type="protein sequence ID" value="PRQ43794"/>
    <property type="gene ID" value="RchiOBHm_Chr3g0472231"/>
</dbReference>
<dbReference type="SUPFAM" id="SSF48264">
    <property type="entry name" value="Cytochrome P450"/>
    <property type="match status" value="1"/>
</dbReference>
<sequence length="343" mass="39360">MIPVIAVLLFLASSLFFSFLIQKKKRVVLPAMPPLPPGPSPWPIIGCLPEMWRNRPAYKWIHDLLKQLNTDIACVRLGNVHVIVVRSPEIAREFLKKHDAVFASRPITMATNILSSGYLATAVVPLGEQWKKMRRALVANVFNQSRLRWLLNKRNDEADNLVKFLYSQCSTSENGSVVNVRNAAQHYPANVMRRMIFNMRYFGKGREDGGPGLEEERHISALFTILLHSYAFCVSDYLPWLRPFDIGGHEKKVRDALKIIKQYQDPIIDERVRKWRCSNQENRIKEPVEEDLLDVFISLKGADGQRLLSVEEIKAQITVRYSYIDPQLLSSTTLKVIINCICM</sequence>
<keyword evidence="2" id="KW-1185">Reference proteome</keyword>
<dbReference type="PANTHER" id="PTHR24299:SF52">
    <property type="entry name" value="CYTOCHROME P450"/>
    <property type="match status" value="1"/>
</dbReference>
<name>A0A2P6RBI9_ROSCH</name>
<dbReference type="GO" id="GO:0005506">
    <property type="term" value="F:iron ion binding"/>
    <property type="evidence" value="ECO:0007669"/>
    <property type="project" value="InterPro"/>
</dbReference>
<dbReference type="Proteomes" id="UP000238479">
    <property type="component" value="Chromosome 3"/>
</dbReference>
<dbReference type="Pfam" id="PF00067">
    <property type="entry name" value="p450"/>
    <property type="match status" value="1"/>
</dbReference>
<evidence type="ECO:0000313" key="1">
    <source>
        <dbReference type="EMBL" id="PRQ43794.1"/>
    </source>
</evidence>
<dbReference type="OMA" id="VIINCIC"/>
<organism evidence="1 2">
    <name type="scientific">Rosa chinensis</name>
    <name type="common">China rose</name>
    <dbReference type="NCBI Taxonomy" id="74649"/>
    <lineage>
        <taxon>Eukaryota</taxon>
        <taxon>Viridiplantae</taxon>
        <taxon>Streptophyta</taxon>
        <taxon>Embryophyta</taxon>
        <taxon>Tracheophyta</taxon>
        <taxon>Spermatophyta</taxon>
        <taxon>Magnoliopsida</taxon>
        <taxon>eudicotyledons</taxon>
        <taxon>Gunneridae</taxon>
        <taxon>Pentapetalae</taxon>
        <taxon>rosids</taxon>
        <taxon>fabids</taxon>
        <taxon>Rosales</taxon>
        <taxon>Rosaceae</taxon>
        <taxon>Rosoideae</taxon>
        <taxon>Rosoideae incertae sedis</taxon>
        <taxon>Rosa</taxon>
    </lineage>
</organism>
<reference evidence="1 2" key="1">
    <citation type="journal article" date="2018" name="Nat. Genet.">
        <title>The Rosa genome provides new insights in the design of modern roses.</title>
        <authorList>
            <person name="Bendahmane M."/>
        </authorList>
    </citation>
    <scope>NUCLEOTIDE SEQUENCE [LARGE SCALE GENOMIC DNA]</scope>
    <source>
        <strain evidence="2">cv. Old Blush</strain>
    </source>
</reference>
<comment type="caution">
    <text evidence="1">The sequence shown here is derived from an EMBL/GenBank/DDBJ whole genome shotgun (WGS) entry which is preliminary data.</text>
</comment>